<dbReference type="EMBL" id="LS483487">
    <property type="protein sequence ID" value="SQJ15896.1"/>
    <property type="molecule type" value="Genomic_DNA"/>
</dbReference>
<organism evidence="1 2">
    <name type="scientific">Fusobacterium ulcerans</name>
    <dbReference type="NCBI Taxonomy" id="861"/>
    <lineage>
        <taxon>Bacteria</taxon>
        <taxon>Fusobacteriati</taxon>
        <taxon>Fusobacteriota</taxon>
        <taxon>Fusobacteriia</taxon>
        <taxon>Fusobacteriales</taxon>
        <taxon>Fusobacteriaceae</taxon>
        <taxon>Fusobacterium</taxon>
    </lineage>
</organism>
<dbReference type="KEGG" id="ful:C4N20_06345"/>
<reference evidence="1 2" key="1">
    <citation type="submission" date="2018-06" db="EMBL/GenBank/DDBJ databases">
        <authorList>
            <consortium name="Pathogen Informatics"/>
            <person name="Doyle S."/>
        </authorList>
    </citation>
    <scope>NUCLEOTIDE SEQUENCE [LARGE SCALE GENOMIC DNA]</scope>
    <source>
        <strain evidence="1 2">NCTC12112</strain>
    </source>
</reference>
<dbReference type="GeneID" id="78454421"/>
<evidence type="ECO:0000313" key="2">
    <source>
        <dbReference type="Proteomes" id="UP000249008"/>
    </source>
</evidence>
<dbReference type="AlphaFoldDB" id="A0AAX1TR05"/>
<sequence length="166" mass="19987">MENIRKYLNAELEERIDILWDDNGILWVDWREYDEEIIKCCEKFLKTGDLDGEARESENDMGFDIIIKFKGKEHIIEYKKEGTDRDTTIKTLNKVLSPDYEIRFWMDSIGSDTLGFFPKTSKFWKELEDEFGAEKVRKYFSIIDENSRMFDMNMNEIFKLMEELKK</sequence>
<proteinExistence type="predicted"/>
<protein>
    <submittedName>
        <fullName evidence="1">Uncharacterized protein</fullName>
    </submittedName>
</protein>
<accession>A0AAX1TR05</accession>
<gene>
    <name evidence="1" type="ORF">NCTC12112_03159</name>
</gene>
<name>A0AAX1TR05_9FUSO</name>
<dbReference type="Proteomes" id="UP000249008">
    <property type="component" value="Chromosome 1"/>
</dbReference>
<dbReference type="RefSeq" id="WP_005978616.1">
    <property type="nucleotide sequence ID" value="NZ_BAABXY010000001.1"/>
</dbReference>
<evidence type="ECO:0000313" key="1">
    <source>
        <dbReference type="EMBL" id="SQJ15896.1"/>
    </source>
</evidence>